<dbReference type="PANTHER" id="PTHR42792">
    <property type="entry name" value="FLAGELLIN"/>
    <property type="match status" value="1"/>
</dbReference>
<dbReference type="EMBL" id="JAGTUU010000005">
    <property type="protein sequence ID" value="MBS0125210.1"/>
    <property type="molecule type" value="Genomic_DNA"/>
</dbReference>
<reference evidence="6" key="1">
    <citation type="submission" date="2021-04" db="EMBL/GenBank/DDBJ databases">
        <authorList>
            <person name="Yoon J."/>
        </authorList>
    </citation>
    <scope>NUCLEOTIDE SEQUENCE</scope>
    <source>
        <strain evidence="6">KMU-90</strain>
    </source>
</reference>
<evidence type="ECO:0000259" key="4">
    <source>
        <dbReference type="Pfam" id="PF00669"/>
    </source>
</evidence>
<evidence type="ECO:0000313" key="7">
    <source>
        <dbReference type="Proteomes" id="UP000681356"/>
    </source>
</evidence>
<sequence>MSSINTNPGAQTALQTLKSINSELAVTRSEIATGRRVATSEDNAAVWAIAKTMEADVAGFKRASDSLNLGQATVSVARQGAETITDLLTQIKGKVVAAQEGNVDRAKIQSDIAALTTQIQSVVDTASFNGTGLLKNMETTAGSGSIGVLGSINRTPTAVTSSDITIRKRDLGTAAQGIAATGGTFAANAATATLNATQTATMDLSSITVQTGMAFSISVFGTDADGSAFDQAALRTTAGASQTQAEMASGPISYVARDGDGMGDVLYALKQKFDAYALSNDIGSDTLDMSYSGSTLRLSSGVTDATDTIGVAFNTLSASAGNTIGGGLGDLSDLDVTTASGARDALGSVESLLTIAIDSAAALGSDQKRLETQDAFVGKLSDALKSGIGTLVDADLEETSARLQALQVQQQLAQQALSIANQAPGVLLGLFR</sequence>
<dbReference type="SUPFAM" id="SSF64518">
    <property type="entry name" value="Phase 1 flagellin"/>
    <property type="match status" value="1"/>
</dbReference>
<dbReference type="AlphaFoldDB" id="A0A8J7WCS9"/>
<dbReference type="GO" id="GO:0009288">
    <property type="term" value="C:bacterial-type flagellum"/>
    <property type="evidence" value="ECO:0007669"/>
    <property type="project" value="UniProtKB-SubCell"/>
</dbReference>
<name>A0A8J7WCS9_9RHOB</name>
<dbReference type="Pfam" id="PF00700">
    <property type="entry name" value="Flagellin_C"/>
    <property type="match status" value="1"/>
</dbReference>
<dbReference type="InterPro" id="IPR001492">
    <property type="entry name" value="Flagellin"/>
</dbReference>
<comment type="function">
    <text evidence="3">Flagellin is the subunit protein which polymerizes to form the filaments of bacterial flagella.</text>
</comment>
<keyword evidence="3" id="KW-0964">Secreted</keyword>
<keyword evidence="7" id="KW-1185">Reference proteome</keyword>
<dbReference type="GO" id="GO:0005198">
    <property type="term" value="F:structural molecule activity"/>
    <property type="evidence" value="ECO:0007669"/>
    <property type="project" value="UniProtKB-UniRule"/>
</dbReference>
<keyword evidence="2 3" id="KW-0975">Bacterial flagellum</keyword>
<dbReference type="Pfam" id="PF00669">
    <property type="entry name" value="Flagellin_N"/>
    <property type="match status" value="1"/>
</dbReference>
<keyword evidence="6" id="KW-0282">Flagellum</keyword>
<proteinExistence type="inferred from homology"/>
<dbReference type="InterPro" id="IPR046358">
    <property type="entry name" value="Flagellin_C"/>
</dbReference>
<comment type="caution">
    <text evidence="6">The sequence shown here is derived from an EMBL/GenBank/DDBJ whole genome shotgun (WGS) entry which is preliminary data.</text>
</comment>
<comment type="subcellular location">
    <subcellularLocation>
        <location evidence="3">Secreted</location>
    </subcellularLocation>
    <subcellularLocation>
        <location evidence="3">Bacterial flagellum</location>
    </subcellularLocation>
</comment>
<organism evidence="6 7">
    <name type="scientific">Thetidibacter halocola</name>
    <dbReference type="NCBI Taxonomy" id="2827239"/>
    <lineage>
        <taxon>Bacteria</taxon>
        <taxon>Pseudomonadati</taxon>
        <taxon>Pseudomonadota</taxon>
        <taxon>Alphaproteobacteria</taxon>
        <taxon>Rhodobacterales</taxon>
        <taxon>Roseobacteraceae</taxon>
        <taxon>Thetidibacter</taxon>
    </lineage>
</organism>
<keyword evidence="6" id="KW-0969">Cilium</keyword>
<comment type="similarity">
    <text evidence="1 3">Belongs to the bacterial flagellin family.</text>
</comment>
<dbReference type="PANTHER" id="PTHR42792:SF2">
    <property type="entry name" value="FLAGELLIN"/>
    <property type="match status" value="1"/>
</dbReference>
<dbReference type="InterPro" id="IPR001029">
    <property type="entry name" value="Flagellin_N"/>
</dbReference>
<evidence type="ECO:0000256" key="1">
    <source>
        <dbReference type="ARBA" id="ARBA00005709"/>
    </source>
</evidence>
<feature type="domain" description="Flagellin C-terminal" evidence="5">
    <location>
        <begin position="349"/>
        <end position="430"/>
    </location>
</feature>
<evidence type="ECO:0000256" key="2">
    <source>
        <dbReference type="ARBA" id="ARBA00023143"/>
    </source>
</evidence>
<dbReference type="Gene3D" id="1.20.1330.10">
    <property type="entry name" value="f41 fragment of flagellin, N-terminal domain"/>
    <property type="match status" value="2"/>
</dbReference>
<feature type="domain" description="Flagellin N-terminal" evidence="4">
    <location>
        <begin position="4"/>
        <end position="138"/>
    </location>
</feature>
<protein>
    <recommendedName>
        <fullName evidence="3">Flagellin</fullName>
    </recommendedName>
</protein>
<keyword evidence="6" id="KW-0966">Cell projection</keyword>
<evidence type="ECO:0000256" key="3">
    <source>
        <dbReference type="RuleBase" id="RU362073"/>
    </source>
</evidence>
<evidence type="ECO:0000259" key="5">
    <source>
        <dbReference type="Pfam" id="PF00700"/>
    </source>
</evidence>
<dbReference type="RefSeq" id="WP_212537166.1">
    <property type="nucleotide sequence ID" value="NZ_JAGTUU010000005.1"/>
</dbReference>
<dbReference type="GO" id="GO:0005576">
    <property type="term" value="C:extracellular region"/>
    <property type="evidence" value="ECO:0007669"/>
    <property type="project" value="UniProtKB-SubCell"/>
</dbReference>
<accession>A0A8J7WCS9</accession>
<evidence type="ECO:0000313" key="6">
    <source>
        <dbReference type="EMBL" id="MBS0125210.1"/>
    </source>
</evidence>
<gene>
    <name evidence="6" type="ORF">KB874_14050</name>
</gene>
<dbReference type="Proteomes" id="UP000681356">
    <property type="component" value="Unassembled WGS sequence"/>
</dbReference>